<evidence type="ECO:0000256" key="2">
    <source>
        <dbReference type="SAM" id="SignalP"/>
    </source>
</evidence>
<accession>A0A0K1PTY3</accession>
<feature type="region of interest" description="Disordered" evidence="1">
    <location>
        <begin position="22"/>
        <end position="101"/>
    </location>
</feature>
<evidence type="ECO:0000256" key="1">
    <source>
        <dbReference type="SAM" id="MobiDB-lite"/>
    </source>
</evidence>
<dbReference type="PROSITE" id="PS51257">
    <property type="entry name" value="PROKAR_LIPOPROTEIN"/>
    <property type="match status" value="1"/>
</dbReference>
<dbReference type="STRING" id="1391654.AKJ09_03485"/>
<feature type="compositionally biased region" description="Acidic residues" evidence="1">
    <location>
        <begin position="82"/>
        <end position="101"/>
    </location>
</feature>
<proteinExistence type="predicted"/>
<feature type="chain" id="PRO_5005466595" evidence="2">
    <location>
        <begin position="21"/>
        <end position="101"/>
    </location>
</feature>
<sequence>MRRFWLIALATLLVLASAAACDLNPQPLPPIDGNGTTTGPSGGENGLPPPTTMEDSGAPTSSDSGVEGPSNDDAGDAGSDAGDADVDAGDDGGITDDDDAG</sequence>
<dbReference type="EMBL" id="CP012333">
    <property type="protein sequence ID" value="AKU96821.1"/>
    <property type="molecule type" value="Genomic_DNA"/>
</dbReference>
<keyword evidence="4" id="KW-1185">Reference proteome</keyword>
<feature type="signal peptide" evidence="2">
    <location>
        <begin position="1"/>
        <end position="20"/>
    </location>
</feature>
<dbReference type="KEGG" id="llu:AKJ09_03485"/>
<dbReference type="RefSeq" id="WP_205633716.1">
    <property type="nucleotide sequence ID" value="NZ_CP012333.1"/>
</dbReference>
<evidence type="ECO:0000313" key="3">
    <source>
        <dbReference type="EMBL" id="AKU96821.1"/>
    </source>
</evidence>
<evidence type="ECO:0000313" key="4">
    <source>
        <dbReference type="Proteomes" id="UP000064967"/>
    </source>
</evidence>
<organism evidence="3 4">
    <name type="scientific">Labilithrix luteola</name>
    <dbReference type="NCBI Taxonomy" id="1391654"/>
    <lineage>
        <taxon>Bacteria</taxon>
        <taxon>Pseudomonadati</taxon>
        <taxon>Myxococcota</taxon>
        <taxon>Polyangia</taxon>
        <taxon>Polyangiales</taxon>
        <taxon>Labilitrichaceae</taxon>
        <taxon>Labilithrix</taxon>
    </lineage>
</organism>
<protein>
    <submittedName>
        <fullName evidence="3">Uncharacterized protein</fullName>
    </submittedName>
</protein>
<reference evidence="3 4" key="1">
    <citation type="submission" date="2015-08" db="EMBL/GenBank/DDBJ databases">
        <authorList>
            <person name="Babu N.S."/>
            <person name="Beckwith C.J."/>
            <person name="Beseler K.G."/>
            <person name="Brison A."/>
            <person name="Carone J.V."/>
            <person name="Caskin T.P."/>
            <person name="Diamond M."/>
            <person name="Durham M.E."/>
            <person name="Foxe J.M."/>
            <person name="Go M."/>
            <person name="Henderson B.A."/>
            <person name="Jones I.B."/>
            <person name="McGettigan J.A."/>
            <person name="Micheletti S.J."/>
            <person name="Nasrallah M.E."/>
            <person name="Ortiz D."/>
            <person name="Piller C.R."/>
            <person name="Privatt S.R."/>
            <person name="Schneider S.L."/>
            <person name="Sharp S."/>
            <person name="Smith T.C."/>
            <person name="Stanton J.D."/>
            <person name="Ullery H.E."/>
            <person name="Wilson R.J."/>
            <person name="Serrano M.G."/>
            <person name="Buck G."/>
            <person name="Lee V."/>
            <person name="Wang Y."/>
            <person name="Carvalho R."/>
            <person name="Voegtly L."/>
            <person name="Shi R."/>
            <person name="Duckworth R."/>
            <person name="Johnson A."/>
            <person name="Loviza R."/>
            <person name="Walstead R."/>
            <person name="Shah Z."/>
            <person name="Kiflezghi M."/>
            <person name="Wade K."/>
            <person name="Ball S.L."/>
            <person name="Bradley K.W."/>
            <person name="Asai D.J."/>
            <person name="Bowman C.A."/>
            <person name="Russell D.A."/>
            <person name="Pope W.H."/>
            <person name="Jacobs-Sera D."/>
            <person name="Hendrix R.W."/>
            <person name="Hatfull G.F."/>
        </authorList>
    </citation>
    <scope>NUCLEOTIDE SEQUENCE [LARGE SCALE GENOMIC DNA]</scope>
    <source>
        <strain evidence="3 4">DSM 27648</strain>
    </source>
</reference>
<name>A0A0K1PTY3_9BACT</name>
<dbReference type="Proteomes" id="UP000064967">
    <property type="component" value="Chromosome"/>
</dbReference>
<keyword evidence="2" id="KW-0732">Signal</keyword>
<dbReference type="AlphaFoldDB" id="A0A0K1PTY3"/>
<gene>
    <name evidence="3" type="ORF">AKJ09_03485</name>
</gene>